<keyword evidence="2" id="KW-0411">Iron-sulfur</keyword>
<keyword evidence="2" id="KW-0408">Iron</keyword>
<dbReference type="GO" id="GO:0051539">
    <property type="term" value="F:4 iron, 4 sulfur cluster binding"/>
    <property type="evidence" value="ECO:0007669"/>
    <property type="project" value="UniProtKB-KW"/>
</dbReference>
<comment type="caution">
    <text evidence="3">The sequence shown here is derived from an EMBL/GenBank/DDBJ whole genome shotgun (WGS) entry which is preliminary data.</text>
</comment>
<comment type="cofactor">
    <cofactor evidence="1">
        <name>[4Fe-4S] cluster</name>
        <dbReference type="ChEBI" id="CHEBI:49883"/>
    </cofactor>
</comment>
<name>A0A5C7HLR8_9ROSI</name>
<sequence>MPVARAFPLEKLMDALQEYQKNSQQNFFIEYIMLYGVNDEELHAHQLGKLLETFQVKILEVTYNIQTTIRKEMGQDISGACGHLVVNLPDKRFIKNTSPVTDIEDLCCQ</sequence>
<dbReference type="Proteomes" id="UP000323000">
    <property type="component" value="Chromosome 7"/>
</dbReference>
<organism evidence="3 4">
    <name type="scientific">Acer yangbiense</name>
    <dbReference type="NCBI Taxonomy" id="1000413"/>
    <lineage>
        <taxon>Eukaryota</taxon>
        <taxon>Viridiplantae</taxon>
        <taxon>Streptophyta</taxon>
        <taxon>Embryophyta</taxon>
        <taxon>Tracheophyta</taxon>
        <taxon>Spermatophyta</taxon>
        <taxon>Magnoliopsida</taxon>
        <taxon>eudicotyledons</taxon>
        <taxon>Gunneridae</taxon>
        <taxon>Pentapetalae</taxon>
        <taxon>rosids</taxon>
        <taxon>malvids</taxon>
        <taxon>Sapindales</taxon>
        <taxon>Sapindaceae</taxon>
        <taxon>Hippocastanoideae</taxon>
        <taxon>Acereae</taxon>
        <taxon>Acer</taxon>
    </lineage>
</organism>
<gene>
    <name evidence="3" type="ORF">EZV62_015760</name>
</gene>
<dbReference type="InterPro" id="IPR040072">
    <property type="entry name" value="Methyltransferase_A"/>
</dbReference>
<dbReference type="InterPro" id="IPR013785">
    <property type="entry name" value="Aldolase_TIM"/>
</dbReference>
<keyword evidence="2" id="KW-0479">Metal-binding</keyword>
<keyword evidence="2" id="KW-0004">4Fe-4S</keyword>
<protein>
    <submittedName>
        <fullName evidence="3">Uncharacterized protein</fullName>
    </submittedName>
</protein>
<reference evidence="4" key="1">
    <citation type="journal article" date="2019" name="Gigascience">
        <title>De novo genome assembly of the endangered Acer yangbiense, a plant species with extremely small populations endemic to Yunnan Province, China.</title>
        <authorList>
            <person name="Yang J."/>
            <person name="Wariss H.M."/>
            <person name="Tao L."/>
            <person name="Zhang R."/>
            <person name="Yun Q."/>
            <person name="Hollingsworth P."/>
            <person name="Dao Z."/>
            <person name="Luo G."/>
            <person name="Guo H."/>
            <person name="Ma Y."/>
            <person name="Sun W."/>
        </authorList>
    </citation>
    <scope>NUCLEOTIDE SEQUENCE [LARGE SCALE GENOMIC DNA]</scope>
    <source>
        <strain evidence="4">cv. Malutang</strain>
    </source>
</reference>
<dbReference type="GO" id="GO:0030488">
    <property type="term" value="P:tRNA methylation"/>
    <property type="evidence" value="ECO:0007669"/>
    <property type="project" value="TreeGrafter"/>
</dbReference>
<evidence type="ECO:0000313" key="4">
    <source>
        <dbReference type="Proteomes" id="UP000323000"/>
    </source>
</evidence>
<dbReference type="Gene3D" id="3.20.20.70">
    <property type="entry name" value="Aldolase class I"/>
    <property type="match status" value="1"/>
</dbReference>
<evidence type="ECO:0000256" key="2">
    <source>
        <dbReference type="ARBA" id="ARBA00022485"/>
    </source>
</evidence>
<dbReference type="GO" id="GO:0070475">
    <property type="term" value="P:rRNA base methylation"/>
    <property type="evidence" value="ECO:0007669"/>
    <property type="project" value="TreeGrafter"/>
</dbReference>
<keyword evidence="4" id="KW-1185">Reference proteome</keyword>
<proteinExistence type="predicted"/>
<accession>A0A5C7HLR8</accession>
<dbReference type="AlphaFoldDB" id="A0A5C7HLR8"/>
<evidence type="ECO:0000313" key="3">
    <source>
        <dbReference type="EMBL" id="TXG57931.1"/>
    </source>
</evidence>
<dbReference type="PANTHER" id="PTHR30544:SF8">
    <property type="entry name" value="RADICAL SAM SUPERFAMILY PROTEIN"/>
    <property type="match status" value="1"/>
</dbReference>
<evidence type="ECO:0000256" key="1">
    <source>
        <dbReference type="ARBA" id="ARBA00001966"/>
    </source>
</evidence>
<dbReference type="PANTHER" id="PTHR30544">
    <property type="entry name" value="23S RRNA METHYLTRANSFERASE"/>
    <property type="match status" value="1"/>
</dbReference>
<dbReference type="EMBL" id="VAHF01000007">
    <property type="protein sequence ID" value="TXG57931.1"/>
    <property type="molecule type" value="Genomic_DNA"/>
</dbReference>
<dbReference type="OrthoDB" id="1721705at2759"/>